<dbReference type="GO" id="GO:0140326">
    <property type="term" value="F:ATPase-coupled intramembrane lipid transporter activity"/>
    <property type="evidence" value="ECO:0007669"/>
    <property type="project" value="UniProtKB-EC"/>
</dbReference>
<evidence type="ECO:0000256" key="12">
    <source>
        <dbReference type="ARBA" id="ARBA00034036"/>
    </source>
</evidence>
<dbReference type="Pfam" id="PF16212">
    <property type="entry name" value="PhoLip_ATPase_C"/>
    <property type="match status" value="1"/>
</dbReference>
<keyword evidence="5 15" id="KW-0479">Metal-binding</keyword>
<evidence type="ECO:0000256" key="3">
    <source>
        <dbReference type="ARBA" id="ARBA00022448"/>
    </source>
</evidence>
<dbReference type="SUPFAM" id="SSF81653">
    <property type="entry name" value="Calcium ATPase, transduction domain A"/>
    <property type="match status" value="1"/>
</dbReference>
<evidence type="ECO:0000259" key="19">
    <source>
        <dbReference type="Pfam" id="PF16212"/>
    </source>
</evidence>
<feature type="binding site" evidence="14">
    <location>
        <position position="1074"/>
    </location>
    <ligand>
        <name>ATP</name>
        <dbReference type="ChEBI" id="CHEBI:30616"/>
    </ligand>
</feature>
<feature type="binding site" evidence="14">
    <location>
        <position position="883"/>
    </location>
    <ligand>
        <name>ATP</name>
        <dbReference type="ChEBI" id="CHEBI:30616"/>
    </ligand>
</feature>
<comment type="subcellular location">
    <subcellularLocation>
        <location evidence="1">Endomembrane system</location>
        <topology evidence="1">Multi-pass membrane protein</topology>
    </subcellularLocation>
    <subcellularLocation>
        <location evidence="16">Membrane</location>
        <topology evidence="16">Multi-pass membrane protein</topology>
    </subcellularLocation>
</comment>
<evidence type="ECO:0000256" key="5">
    <source>
        <dbReference type="ARBA" id="ARBA00022723"/>
    </source>
</evidence>
<feature type="binding site" evidence="14">
    <location>
        <position position="738"/>
    </location>
    <ligand>
        <name>ATP</name>
        <dbReference type="ChEBI" id="CHEBI:30616"/>
    </ligand>
</feature>
<organism evidence="20 21">
    <name type="scientific">Globisporangium ultimum (strain ATCC 200006 / CBS 805.95 / DAOM BR144)</name>
    <name type="common">Pythium ultimum</name>
    <dbReference type="NCBI Taxonomy" id="431595"/>
    <lineage>
        <taxon>Eukaryota</taxon>
        <taxon>Sar</taxon>
        <taxon>Stramenopiles</taxon>
        <taxon>Oomycota</taxon>
        <taxon>Peronosporomycetes</taxon>
        <taxon>Pythiales</taxon>
        <taxon>Pythiaceae</taxon>
        <taxon>Globisporangium</taxon>
    </lineage>
</organism>
<dbReference type="InterPro" id="IPR008250">
    <property type="entry name" value="ATPase_P-typ_transduc_dom_A_sf"/>
</dbReference>
<feature type="binding site" evidence="15">
    <location>
        <position position="1101"/>
    </location>
    <ligand>
        <name>Mg(2+)</name>
        <dbReference type="ChEBI" id="CHEBI:18420"/>
    </ligand>
</feature>
<evidence type="ECO:0000256" key="14">
    <source>
        <dbReference type="PIRSR" id="PIRSR606539-2"/>
    </source>
</evidence>
<name>K3WGR7_GLOUD</name>
<feature type="binding site" evidence="14">
    <location>
        <position position="695"/>
    </location>
    <ligand>
        <name>ATP</name>
        <dbReference type="ChEBI" id="CHEBI:30616"/>
    </ligand>
</feature>
<dbReference type="SFLD" id="SFLDG00002">
    <property type="entry name" value="C1.7:_P-type_atpase_like"/>
    <property type="match status" value="1"/>
</dbReference>
<feature type="binding site" evidence="14">
    <location>
        <position position="885"/>
    </location>
    <ligand>
        <name>ATP</name>
        <dbReference type="ChEBI" id="CHEBI:30616"/>
    </ligand>
</feature>
<dbReference type="NCBIfam" id="TIGR01652">
    <property type="entry name" value="ATPase-Plipid"/>
    <property type="match status" value="1"/>
</dbReference>
<dbReference type="InterPro" id="IPR023214">
    <property type="entry name" value="HAD_sf"/>
</dbReference>
<dbReference type="InterPro" id="IPR001757">
    <property type="entry name" value="P_typ_ATPase"/>
</dbReference>
<keyword evidence="8 15" id="KW-0460">Magnesium</keyword>
<keyword evidence="7 14" id="KW-0067">ATP-binding</keyword>
<dbReference type="InParanoid" id="K3WGR7"/>
<feature type="domain" description="P-type ATPase N-terminal" evidence="18">
    <location>
        <begin position="106"/>
        <end position="161"/>
    </location>
</feature>
<dbReference type="Gene3D" id="3.40.1110.10">
    <property type="entry name" value="Calcium-transporting ATPase, cytoplasmic domain N"/>
    <property type="match status" value="1"/>
</dbReference>
<dbReference type="GO" id="GO:0012505">
    <property type="term" value="C:endomembrane system"/>
    <property type="evidence" value="ECO:0007669"/>
    <property type="project" value="UniProtKB-SubCell"/>
</dbReference>
<feature type="transmembrane region" description="Helical" evidence="16">
    <location>
        <begin position="1357"/>
        <end position="1377"/>
    </location>
</feature>
<comment type="caution">
    <text evidence="16">Lacks conserved residue(s) required for the propagation of feature annotation.</text>
</comment>
<feature type="active site" description="4-aspartylphosphate intermediate" evidence="13">
    <location>
        <position position="581"/>
    </location>
</feature>
<dbReference type="EMBL" id="GL376567">
    <property type="status" value="NOT_ANNOTATED_CDS"/>
    <property type="molecule type" value="Genomic_DNA"/>
</dbReference>
<dbReference type="SFLD" id="SFLDS00003">
    <property type="entry name" value="Haloacid_Dehalogenase"/>
    <property type="match status" value="1"/>
</dbReference>
<dbReference type="STRING" id="431595.K3WGR7"/>
<comment type="catalytic activity">
    <reaction evidence="12 16">
        <text>ATP + H2O + phospholipidSide 1 = ADP + phosphate + phospholipidSide 2.</text>
        <dbReference type="EC" id="7.6.2.1"/>
    </reaction>
</comment>
<dbReference type="Pfam" id="PF13246">
    <property type="entry name" value="Cation_ATPase"/>
    <property type="match status" value="1"/>
</dbReference>
<dbReference type="InterPro" id="IPR032631">
    <property type="entry name" value="P-type_ATPase_N"/>
</dbReference>
<feature type="domain" description="P-type ATPase C-terminal" evidence="19">
    <location>
        <begin position="1127"/>
        <end position="1388"/>
    </location>
</feature>
<dbReference type="VEuPathDB" id="FungiDB:PYU1_G004148"/>
<reference evidence="20" key="3">
    <citation type="submission" date="2015-02" db="UniProtKB">
        <authorList>
            <consortium name="EnsemblProtists"/>
        </authorList>
    </citation>
    <scope>IDENTIFICATION</scope>
    <source>
        <strain evidence="20">DAOM BR144</strain>
    </source>
</reference>
<comment type="similarity">
    <text evidence="2 16">Belongs to the cation transport ATPase (P-type) (TC 3.A.3) family. Type IV subfamily.</text>
</comment>
<dbReference type="GO" id="GO:0016887">
    <property type="term" value="F:ATP hydrolysis activity"/>
    <property type="evidence" value="ECO:0007669"/>
    <property type="project" value="InterPro"/>
</dbReference>
<feature type="region of interest" description="Disordered" evidence="17">
    <location>
        <begin position="1"/>
        <end position="55"/>
    </location>
</feature>
<dbReference type="PROSITE" id="PS00154">
    <property type="entry name" value="ATPASE_E1_E2"/>
    <property type="match status" value="1"/>
</dbReference>
<evidence type="ECO:0000256" key="17">
    <source>
        <dbReference type="SAM" id="MobiDB-lite"/>
    </source>
</evidence>
<evidence type="ECO:0000256" key="7">
    <source>
        <dbReference type="ARBA" id="ARBA00022840"/>
    </source>
</evidence>
<dbReference type="EnsemblProtists" id="PYU1_T004158">
    <property type="protein sequence ID" value="PYU1_T004158"/>
    <property type="gene ID" value="PYU1_G004148"/>
</dbReference>
<dbReference type="SFLD" id="SFLDF00027">
    <property type="entry name" value="p-type_atpase"/>
    <property type="match status" value="1"/>
</dbReference>
<dbReference type="InterPro" id="IPR036412">
    <property type="entry name" value="HAD-like_sf"/>
</dbReference>
<dbReference type="OMA" id="WPWILNG"/>
<feature type="binding site" evidence="14">
    <location>
        <position position="1105"/>
    </location>
    <ligand>
        <name>ATP</name>
        <dbReference type="ChEBI" id="CHEBI:30616"/>
    </ligand>
</feature>
<evidence type="ECO:0000256" key="4">
    <source>
        <dbReference type="ARBA" id="ARBA00022692"/>
    </source>
</evidence>
<feature type="binding site" evidence="14">
    <location>
        <position position="582"/>
    </location>
    <ligand>
        <name>ATP</name>
        <dbReference type="ChEBI" id="CHEBI:30616"/>
    </ligand>
</feature>
<keyword evidence="10 16" id="KW-1133">Transmembrane helix</keyword>
<feature type="binding site" evidence="14">
    <location>
        <position position="581"/>
    </location>
    <ligand>
        <name>ATP</name>
        <dbReference type="ChEBI" id="CHEBI:30616"/>
    </ligand>
</feature>
<dbReference type="SUPFAM" id="SSF81660">
    <property type="entry name" value="Metal cation-transporting ATPase, ATP-binding domain N"/>
    <property type="match status" value="1"/>
</dbReference>
<dbReference type="InterPro" id="IPR023299">
    <property type="entry name" value="ATPase_P-typ_cyto_dom_N"/>
</dbReference>
<feature type="transmembrane region" description="Helical" evidence="16">
    <location>
        <begin position="1317"/>
        <end position="1337"/>
    </location>
</feature>
<dbReference type="InterPro" id="IPR023298">
    <property type="entry name" value="ATPase_P-typ_TM_dom_sf"/>
</dbReference>
<dbReference type="HOGENOM" id="CLU_000846_5_2_1"/>
<comment type="cofactor">
    <cofactor evidence="15">
        <name>Mg(2+)</name>
        <dbReference type="ChEBI" id="CHEBI:18420"/>
    </cofactor>
</comment>
<feature type="binding site" evidence="14">
    <location>
        <position position="796"/>
    </location>
    <ligand>
        <name>ATP</name>
        <dbReference type="ChEBI" id="CHEBI:30616"/>
    </ligand>
</feature>
<keyword evidence="9 16" id="KW-1278">Translocase</keyword>
<sequence length="1557" mass="173206">MMSSTGTRPRNAPSLHAGGGASAGAPRGRKADPHTHARTQRKPPPPSRVISIDRPKLLTRARETGDEQSSETTLGDLQERFFGKSRTRWRPSAAGAGDDSGDGDGAAFANNVVVSAKYTLWNFVPRVLLAQVKRPSNIYFLFIAVLQTIKEVSNTNGVPTILLPLVIVFICSAIKEALEDRERHRADAIMNSKEVLCLSAMGEWEMKQWGDVQVGDIVKVLNDETVPADLFMLSTEELEDPDADVIESRDATQEDSTENDQEKYQQIDLSGTNASATPAASHSSGGGHLAYIETKSLDGETNLKIRTAIPLVAMLSKTLSDLLALRGTIECEAPNNRIATFDGSFSVELNNVQASVLGLNADAEGEISSLPRAGQSSRHLQRQVMTKPDGSRSIRVPITAKQMVLRSCVLRNTRSIVGIAIFTGHETKVFCSNTDPVVKTSSVEQRLNTLIIGVVFIQQLVCLLGALLGAYWMITQGRSYWYLRGESVDSTSAEYFRGRHAHDDGSFPFQELIKLHLRYFIIMQNFVPISLNVSLEFVKYWQAYFIEQDLEMYDDTSDTPALVRSSALNEDLGRVHHIFTDKTGTLTMNLMLFRFCMINGKHYGGEVQESEIGGTPSSASALQLTKNQDKRGGSPFVNFDPTDLFTDLRAGGSHADQIRLFLRHLALCHTLIPAKPLKDMCASPSPEYSASSPDEQALVSAAAHCNVRFVHRTPSAMMIMEPGFDEPSTYKILHLLEFDSDRKRMSVILETPEGEIELLCKGADNVILERLTPTDDPAHVDKVYDQLSLYAKCGMRTLCLAYKKLDRAEYAAWNTHYVSATSSMDELVKRRQGLPNAIDPLMNEIEQNLTLLGVTAVQDKLQDGVPSTLQLLRQTHMKIWTLTGDKMETAINIGYACSMLTSKMEVLQVSSEDYVAVARGLQDAAMRQEKLLAKSRASRLREAKRQRRMGRVTNATWYEQWKASLSTFLFGVSLKKKHSRGRLPIRQAGLRGSGTYSPVSTLEYDDLEGDDADDSLLWGSGPLAGFDTPNGSSSSLPSLALVIDGKSLEHALRPRLRPLFYQVTKMCTSVICCRVSPKQKADIVEFVRHYEPESITLAIGDGANDVGMIQAAHIGVGISGQEGMQAVNSSDYAIGQFRFLQRLLFVHGRWAYRRVTKLMSYMLYKNVTYVLTTFWFGCFCGFSGQPLILDVAAQSFNVLYTSLPLVLFAVFDQDISSQSASKFPYLYSLGQKNVLLTRKVFWPWILNGVWHSVIIFFISAWGFQGDLSLSTHRVHHPATVSSNGQEDGLITLGFVVFTNLVIVVNLKLVLETFMVTWHFLTVVFASVALWFAVGTLISSPTSHFRQAVGELTYLEHLPTFWALCFLVVTLSLMRDLLWKIVRRMNFPSTYHILQEREMLSMTNSPRSMRNEYKGLMWPDVQVPILDYAKMLRQIPPFESAQESFIRSSPLAESLISTNGGGGTDTEARHIRSRASFHVSGSYDDDEYGFWEEGHGLHHHHSFDETHMASPAKVLDAEVQRSQYHGYAFSEDENVDSDVEAASAKQAALGQQVQADEL</sequence>
<feature type="binding site" evidence="14">
    <location>
        <position position="1080"/>
    </location>
    <ligand>
        <name>ATP</name>
        <dbReference type="ChEBI" id="CHEBI:30616"/>
    </ligand>
</feature>
<dbReference type="SUPFAM" id="SSF56784">
    <property type="entry name" value="HAD-like"/>
    <property type="match status" value="1"/>
</dbReference>
<evidence type="ECO:0000313" key="20">
    <source>
        <dbReference type="EnsemblProtists" id="PYU1_T004158"/>
    </source>
</evidence>
<evidence type="ECO:0000313" key="21">
    <source>
        <dbReference type="Proteomes" id="UP000019132"/>
    </source>
</evidence>
<evidence type="ECO:0000259" key="18">
    <source>
        <dbReference type="Pfam" id="PF16209"/>
    </source>
</evidence>
<accession>K3WGR7</accession>
<dbReference type="Proteomes" id="UP000019132">
    <property type="component" value="Unassembled WGS sequence"/>
</dbReference>
<evidence type="ECO:0000256" key="11">
    <source>
        <dbReference type="ARBA" id="ARBA00023136"/>
    </source>
</evidence>
<feature type="binding site" evidence="14">
    <location>
        <position position="1104"/>
    </location>
    <ligand>
        <name>ATP</name>
        <dbReference type="ChEBI" id="CHEBI:30616"/>
    </ligand>
</feature>
<feature type="transmembrane region" description="Helical" evidence="16">
    <location>
        <begin position="1163"/>
        <end position="1185"/>
    </location>
</feature>
<dbReference type="PANTHER" id="PTHR24092:SF180">
    <property type="entry name" value="PHOSPHOLIPID-TRANSPORTING ATPASE DNF1-RELATED"/>
    <property type="match status" value="1"/>
</dbReference>
<dbReference type="InterPro" id="IPR032630">
    <property type="entry name" value="P_typ_ATPase_c"/>
</dbReference>
<dbReference type="InterPro" id="IPR018303">
    <property type="entry name" value="ATPase_P-typ_P_site"/>
</dbReference>
<dbReference type="eggNOG" id="KOG0206">
    <property type="taxonomic scope" value="Eukaryota"/>
</dbReference>
<dbReference type="PANTHER" id="PTHR24092">
    <property type="entry name" value="PROBABLE PHOSPHOLIPID-TRANSPORTING ATPASE"/>
    <property type="match status" value="1"/>
</dbReference>
<keyword evidence="6 14" id="KW-0547">Nucleotide-binding</keyword>
<keyword evidence="3" id="KW-0813">Transport</keyword>
<dbReference type="Gene3D" id="3.40.50.1000">
    <property type="entry name" value="HAD superfamily/HAD-like"/>
    <property type="match status" value="1"/>
</dbReference>
<protein>
    <recommendedName>
        <fullName evidence="16">Phospholipid-transporting ATPase</fullName>
        <ecNumber evidence="16">7.6.2.1</ecNumber>
    </recommendedName>
</protein>
<feature type="binding site" evidence="14">
    <location>
        <position position="884"/>
    </location>
    <ligand>
        <name>ATP</name>
        <dbReference type="ChEBI" id="CHEBI:30616"/>
    </ligand>
</feature>
<feature type="transmembrane region" description="Helical" evidence="16">
    <location>
        <begin position="1241"/>
        <end position="1263"/>
    </location>
</feature>
<dbReference type="InterPro" id="IPR044492">
    <property type="entry name" value="P_typ_ATPase_HD_dom"/>
</dbReference>
<dbReference type="FunCoup" id="K3WGR7">
    <property type="interactions" value="7"/>
</dbReference>
<dbReference type="InterPro" id="IPR006539">
    <property type="entry name" value="P-type_ATPase_IV"/>
</dbReference>
<dbReference type="SUPFAM" id="SSF81665">
    <property type="entry name" value="Calcium ATPase, transmembrane domain M"/>
    <property type="match status" value="1"/>
</dbReference>
<feature type="binding site" evidence="14">
    <location>
        <position position="583"/>
    </location>
    <ligand>
        <name>ATP</name>
        <dbReference type="ChEBI" id="CHEBI:30616"/>
    </ligand>
</feature>
<dbReference type="GO" id="GO:0005886">
    <property type="term" value="C:plasma membrane"/>
    <property type="evidence" value="ECO:0007669"/>
    <property type="project" value="TreeGrafter"/>
</dbReference>
<dbReference type="GO" id="GO:0045332">
    <property type="term" value="P:phospholipid translocation"/>
    <property type="evidence" value="ECO:0007669"/>
    <property type="project" value="TreeGrafter"/>
</dbReference>
<dbReference type="NCBIfam" id="TIGR01494">
    <property type="entry name" value="ATPase_P-type"/>
    <property type="match status" value="1"/>
</dbReference>
<keyword evidence="4 16" id="KW-0812">Transmembrane</keyword>
<feature type="binding site" evidence="15">
    <location>
        <position position="1105"/>
    </location>
    <ligand>
        <name>Mg(2+)</name>
        <dbReference type="ChEBI" id="CHEBI:18420"/>
    </ligand>
</feature>
<evidence type="ECO:0000256" key="2">
    <source>
        <dbReference type="ARBA" id="ARBA00008109"/>
    </source>
</evidence>
<proteinExistence type="inferred from homology"/>
<feature type="binding site" evidence="14">
    <location>
        <position position="761"/>
    </location>
    <ligand>
        <name>ATP</name>
        <dbReference type="ChEBI" id="CHEBI:30616"/>
    </ligand>
</feature>
<evidence type="ECO:0000256" key="15">
    <source>
        <dbReference type="PIRSR" id="PIRSR606539-3"/>
    </source>
</evidence>
<keyword evidence="11 16" id="KW-0472">Membrane</keyword>
<dbReference type="GO" id="GO:0005524">
    <property type="term" value="F:ATP binding"/>
    <property type="evidence" value="ECO:0007669"/>
    <property type="project" value="UniProtKB-UniRule"/>
</dbReference>
<evidence type="ECO:0000256" key="9">
    <source>
        <dbReference type="ARBA" id="ARBA00022967"/>
    </source>
</evidence>
<dbReference type="Pfam" id="PF16209">
    <property type="entry name" value="PhoLip_ATPase_N"/>
    <property type="match status" value="1"/>
</dbReference>
<dbReference type="Gene3D" id="2.70.150.10">
    <property type="entry name" value="Calcium-transporting ATPase, cytoplasmic transduction domain A"/>
    <property type="match status" value="1"/>
</dbReference>
<feature type="binding site" evidence="15">
    <location>
        <position position="583"/>
    </location>
    <ligand>
        <name>Mg(2+)</name>
        <dbReference type="ChEBI" id="CHEBI:18420"/>
    </ligand>
</feature>
<evidence type="ECO:0000256" key="16">
    <source>
        <dbReference type="RuleBase" id="RU362033"/>
    </source>
</evidence>
<feature type="region of interest" description="Disordered" evidence="17">
    <location>
        <begin position="242"/>
        <end position="263"/>
    </location>
</feature>
<feature type="transmembrane region" description="Helical" evidence="16">
    <location>
        <begin position="1289"/>
        <end position="1310"/>
    </location>
</feature>
<evidence type="ECO:0000256" key="8">
    <source>
        <dbReference type="ARBA" id="ARBA00022842"/>
    </source>
</evidence>
<keyword evidence="21" id="KW-1185">Reference proteome</keyword>
<evidence type="ECO:0000256" key="10">
    <source>
        <dbReference type="ARBA" id="ARBA00022989"/>
    </source>
</evidence>
<evidence type="ECO:0000256" key="13">
    <source>
        <dbReference type="PIRSR" id="PIRSR606539-1"/>
    </source>
</evidence>
<feature type="binding site" evidence="15">
    <location>
        <position position="581"/>
    </location>
    <ligand>
        <name>Mg(2+)</name>
        <dbReference type="ChEBI" id="CHEBI:18420"/>
    </ligand>
</feature>
<dbReference type="EC" id="7.6.2.1" evidence="16"/>
<evidence type="ECO:0000256" key="6">
    <source>
        <dbReference type="ARBA" id="ARBA00022741"/>
    </source>
</evidence>
<evidence type="ECO:0000256" key="1">
    <source>
        <dbReference type="ARBA" id="ARBA00004127"/>
    </source>
</evidence>
<dbReference type="GO" id="GO:0000287">
    <property type="term" value="F:magnesium ion binding"/>
    <property type="evidence" value="ECO:0007669"/>
    <property type="project" value="UniProtKB-UniRule"/>
</dbReference>
<reference evidence="21" key="1">
    <citation type="journal article" date="2010" name="Genome Biol.">
        <title>Genome sequence of the necrotrophic plant pathogen Pythium ultimum reveals original pathogenicity mechanisms and effector repertoire.</title>
        <authorList>
            <person name="Levesque C.A."/>
            <person name="Brouwer H."/>
            <person name="Cano L."/>
            <person name="Hamilton J.P."/>
            <person name="Holt C."/>
            <person name="Huitema E."/>
            <person name="Raffaele S."/>
            <person name="Robideau G.P."/>
            <person name="Thines M."/>
            <person name="Win J."/>
            <person name="Zerillo M.M."/>
            <person name="Beakes G.W."/>
            <person name="Boore J.L."/>
            <person name="Busam D."/>
            <person name="Dumas B."/>
            <person name="Ferriera S."/>
            <person name="Fuerstenberg S.I."/>
            <person name="Gachon C.M."/>
            <person name="Gaulin E."/>
            <person name="Govers F."/>
            <person name="Grenville-Briggs L."/>
            <person name="Horner N."/>
            <person name="Hostetler J."/>
            <person name="Jiang R.H."/>
            <person name="Johnson J."/>
            <person name="Krajaejun T."/>
            <person name="Lin H."/>
            <person name="Meijer H.J."/>
            <person name="Moore B."/>
            <person name="Morris P."/>
            <person name="Phuntmart V."/>
            <person name="Puiu D."/>
            <person name="Shetty J."/>
            <person name="Stajich J.E."/>
            <person name="Tripathy S."/>
            <person name="Wawra S."/>
            <person name="van West P."/>
            <person name="Whitty B.R."/>
            <person name="Coutinho P.M."/>
            <person name="Henrissat B."/>
            <person name="Martin F."/>
            <person name="Thomas P.D."/>
            <person name="Tyler B.M."/>
            <person name="De Vries R.P."/>
            <person name="Kamoun S."/>
            <person name="Yandell M."/>
            <person name="Tisserat N."/>
            <person name="Buell C.R."/>
        </authorList>
    </citation>
    <scope>NUCLEOTIDE SEQUENCE</scope>
    <source>
        <strain evidence="21">DAOM:BR144</strain>
    </source>
</reference>
<reference evidence="21" key="2">
    <citation type="submission" date="2010-04" db="EMBL/GenBank/DDBJ databases">
        <authorList>
            <person name="Buell R."/>
            <person name="Hamilton J."/>
            <person name="Hostetler J."/>
        </authorList>
    </citation>
    <scope>NUCLEOTIDE SEQUENCE [LARGE SCALE GENOMIC DNA]</scope>
    <source>
        <strain evidence="21">DAOM:BR144</strain>
    </source>
</reference>